<dbReference type="PROSITE" id="PS00382">
    <property type="entry name" value="CLP_PROTEASE_HIS"/>
    <property type="match status" value="1"/>
</dbReference>
<dbReference type="Pfam" id="PF00574">
    <property type="entry name" value="CLP_protease"/>
    <property type="match status" value="1"/>
</dbReference>
<dbReference type="InterPro" id="IPR023562">
    <property type="entry name" value="ClpP/TepA"/>
</dbReference>
<dbReference type="AlphaFoldDB" id="A0A4R9GJ52"/>
<dbReference type="InterPro" id="IPR001907">
    <property type="entry name" value="ClpP"/>
</dbReference>
<keyword evidence="2 6" id="KW-0645">Protease</keyword>
<comment type="subcellular location">
    <subcellularLocation>
        <location evidence="6">Cytoplasm</location>
    </subcellularLocation>
</comment>
<feature type="active site" evidence="6 7">
    <location>
        <position position="119"/>
    </location>
</feature>
<dbReference type="GO" id="GO:0005737">
    <property type="term" value="C:cytoplasm"/>
    <property type="evidence" value="ECO:0007669"/>
    <property type="project" value="UniProtKB-SubCell"/>
</dbReference>
<dbReference type="Gene3D" id="3.90.226.10">
    <property type="entry name" value="2-enoyl-CoA Hydratase, Chain A, domain 1"/>
    <property type="match status" value="1"/>
</dbReference>
<evidence type="ECO:0000256" key="3">
    <source>
        <dbReference type="ARBA" id="ARBA00022801"/>
    </source>
</evidence>
<evidence type="ECO:0000313" key="9">
    <source>
        <dbReference type="EMBL" id="TGK12186.1"/>
    </source>
</evidence>
<keyword evidence="3 6" id="KW-0378">Hydrolase</keyword>
<protein>
    <recommendedName>
        <fullName evidence="6 8">ATP-dependent Clp protease proteolytic subunit</fullName>
        <ecNumber evidence="6">3.4.21.92</ecNumber>
    </recommendedName>
    <alternativeName>
        <fullName evidence="6">Endopeptidase Clp</fullName>
    </alternativeName>
</protein>
<dbReference type="SUPFAM" id="SSF52096">
    <property type="entry name" value="ClpP/crotonase"/>
    <property type="match status" value="1"/>
</dbReference>
<dbReference type="Proteomes" id="UP000298458">
    <property type="component" value="Unassembled WGS sequence"/>
</dbReference>
<dbReference type="GO" id="GO:0006515">
    <property type="term" value="P:protein quality control for misfolded or incompletely synthesized proteins"/>
    <property type="evidence" value="ECO:0007669"/>
    <property type="project" value="TreeGrafter"/>
</dbReference>
<evidence type="ECO:0000256" key="4">
    <source>
        <dbReference type="ARBA" id="ARBA00022825"/>
    </source>
</evidence>
<comment type="function">
    <text evidence="6">Cleaves peptides in various proteins in a process that requires ATP hydrolysis. Has a chymotrypsin-like activity. Plays a major role in the degradation of misfolded proteins.</text>
</comment>
<comment type="subunit">
    <text evidence="6">Fourteen ClpP subunits assemble into 2 heptameric rings which stack back to back to give a disk-like structure with a central cavity, resembling the structure of eukaryotic proteasomes.</text>
</comment>
<name>A0A4R9GJ52_9LEPT</name>
<reference evidence="9" key="1">
    <citation type="journal article" date="2019" name="PLoS Negl. Trop. Dis.">
        <title>Revisiting the worldwide diversity of Leptospira species in the environment.</title>
        <authorList>
            <person name="Vincent A.T."/>
            <person name="Schiettekatte O."/>
            <person name="Bourhy P."/>
            <person name="Veyrier F.J."/>
            <person name="Picardeau M."/>
        </authorList>
    </citation>
    <scope>NUCLEOTIDE SEQUENCE [LARGE SCALE GENOMIC DNA]</scope>
    <source>
        <strain evidence="9">SSW15</strain>
    </source>
</reference>
<dbReference type="CDD" id="cd07017">
    <property type="entry name" value="S14_ClpP_2"/>
    <property type="match status" value="1"/>
</dbReference>
<dbReference type="EMBL" id="RQET01000004">
    <property type="protein sequence ID" value="TGK12186.1"/>
    <property type="molecule type" value="Genomic_DNA"/>
</dbReference>
<dbReference type="PANTHER" id="PTHR10381">
    <property type="entry name" value="ATP-DEPENDENT CLP PROTEASE PROTEOLYTIC SUBUNIT"/>
    <property type="match status" value="1"/>
</dbReference>
<feature type="active site" description="Nucleophile" evidence="6">
    <location>
        <position position="94"/>
    </location>
</feature>
<evidence type="ECO:0000256" key="1">
    <source>
        <dbReference type="ARBA" id="ARBA00007039"/>
    </source>
</evidence>
<evidence type="ECO:0000256" key="6">
    <source>
        <dbReference type="HAMAP-Rule" id="MF_00444"/>
    </source>
</evidence>
<accession>A0A4R9GJ52</accession>
<dbReference type="PRINTS" id="PR00127">
    <property type="entry name" value="CLPPROTEASEP"/>
</dbReference>
<sequence length="199" mass="22041">METPVLPENLPLGIRLDEGHLKERKIFLWGQVDDASAKHVIDRLLYLSSEDPKKDITLVINSPGGANTSGMAILDTMKAVPNDIRTVCMGLAASFGALLLLSGTKGKRSAMAHSQIMLHQPHVPGRMEAKATDLGIFATMVEREKKEINRIISEQTGQPLEKVEIDTDRDFWLSADEAVEYGILDFVFKSWVPAEKETN</sequence>
<dbReference type="EC" id="3.4.21.92" evidence="6"/>
<dbReference type="GO" id="GO:0004252">
    <property type="term" value="F:serine-type endopeptidase activity"/>
    <property type="evidence" value="ECO:0007669"/>
    <property type="project" value="UniProtKB-UniRule"/>
</dbReference>
<dbReference type="HAMAP" id="MF_00444">
    <property type="entry name" value="ClpP"/>
    <property type="match status" value="1"/>
</dbReference>
<dbReference type="InterPro" id="IPR029045">
    <property type="entry name" value="ClpP/crotonase-like_dom_sf"/>
</dbReference>
<evidence type="ECO:0000256" key="2">
    <source>
        <dbReference type="ARBA" id="ARBA00022670"/>
    </source>
</evidence>
<evidence type="ECO:0000256" key="7">
    <source>
        <dbReference type="PROSITE-ProRule" id="PRU10086"/>
    </source>
</evidence>
<evidence type="ECO:0000256" key="5">
    <source>
        <dbReference type="ARBA" id="ARBA00034021"/>
    </source>
</evidence>
<dbReference type="PANTHER" id="PTHR10381:SF11">
    <property type="entry name" value="ATP-DEPENDENT CLP PROTEASE PROTEOLYTIC SUBUNIT, MITOCHONDRIAL"/>
    <property type="match status" value="1"/>
</dbReference>
<organism evidence="9 10">
    <name type="scientific">Leptospira fletcheri</name>
    <dbReference type="NCBI Taxonomy" id="2484981"/>
    <lineage>
        <taxon>Bacteria</taxon>
        <taxon>Pseudomonadati</taxon>
        <taxon>Spirochaetota</taxon>
        <taxon>Spirochaetia</taxon>
        <taxon>Leptospirales</taxon>
        <taxon>Leptospiraceae</taxon>
        <taxon>Leptospira</taxon>
    </lineage>
</organism>
<dbReference type="GO" id="GO:0051117">
    <property type="term" value="F:ATPase binding"/>
    <property type="evidence" value="ECO:0007669"/>
    <property type="project" value="TreeGrafter"/>
</dbReference>
<evidence type="ECO:0000313" key="10">
    <source>
        <dbReference type="Proteomes" id="UP000298458"/>
    </source>
</evidence>
<keyword evidence="6" id="KW-0963">Cytoplasm</keyword>
<comment type="similarity">
    <text evidence="1 6 8">Belongs to the peptidase S14 family.</text>
</comment>
<gene>
    <name evidence="6" type="primary">clpP</name>
    <name evidence="9" type="ORF">EHO60_07935</name>
</gene>
<dbReference type="OrthoDB" id="350336at2"/>
<dbReference type="GO" id="GO:0009368">
    <property type="term" value="C:endopeptidase Clp complex"/>
    <property type="evidence" value="ECO:0007669"/>
    <property type="project" value="TreeGrafter"/>
</dbReference>
<keyword evidence="4 6" id="KW-0720">Serine protease</keyword>
<dbReference type="GO" id="GO:0004176">
    <property type="term" value="F:ATP-dependent peptidase activity"/>
    <property type="evidence" value="ECO:0007669"/>
    <property type="project" value="InterPro"/>
</dbReference>
<comment type="catalytic activity">
    <reaction evidence="5 6 7">
        <text>Hydrolysis of proteins to small peptides in the presence of ATP and magnesium. alpha-casein is the usual test substrate. In the absence of ATP, only oligopeptides shorter than five residues are hydrolyzed (such as succinyl-Leu-Tyr-|-NHMec, and Leu-Tyr-Leu-|-Tyr-Trp, in which cleavage of the -Tyr-|-Leu- and -Tyr-|-Trp bonds also occurs).</text>
        <dbReference type="EC" id="3.4.21.92"/>
    </reaction>
</comment>
<evidence type="ECO:0000256" key="8">
    <source>
        <dbReference type="RuleBase" id="RU003567"/>
    </source>
</evidence>
<keyword evidence="10" id="KW-1185">Reference proteome</keyword>
<dbReference type="InterPro" id="IPR033135">
    <property type="entry name" value="ClpP_His_AS"/>
</dbReference>
<comment type="caution">
    <text evidence="9">The sequence shown here is derived from an EMBL/GenBank/DDBJ whole genome shotgun (WGS) entry which is preliminary data.</text>
</comment>
<dbReference type="RefSeq" id="WP_135767589.1">
    <property type="nucleotide sequence ID" value="NZ_RQET01000004.1"/>
</dbReference>
<proteinExistence type="inferred from homology"/>